<evidence type="ECO:0000313" key="1">
    <source>
        <dbReference type="EMBL" id="SHJ18066.1"/>
    </source>
</evidence>
<evidence type="ECO:0000313" key="2">
    <source>
        <dbReference type="Proteomes" id="UP000324781"/>
    </source>
</evidence>
<dbReference type="OrthoDB" id="2088379at2"/>
<dbReference type="RefSeq" id="WP_149678919.1">
    <property type="nucleotide sequence ID" value="NZ_FQZP01000030.1"/>
</dbReference>
<proteinExistence type="predicted"/>
<dbReference type="AlphaFoldDB" id="A0A1M6H7B8"/>
<reference evidence="1 2" key="1">
    <citation type="submission" date="2016-11" db="EMBL/GenBank/DDBJ databases">
        <authorList>
            <person name="Varghese N."/>
            <person name="Submissions S."/>
        </authorList>
    </citation>
    <scope>NUCLEOTIDE SEQUENCE [LARGE SCALE GENOMIC DNA]</scope>
    <source>
        <strain evidence="1 2">DSM 19027</strain>
    </source>
</reference>
<sequence length="292" mass="33324">MKKIIIATFLICAVLISTFYNIVLAFNPYSESRRPLNIGISLKYKTEVFGEPFGRDDLPNKGFIVVPNGGMINEKGEKGEYAYLGYNYKDQPITNDKYFRSIEKIGSVFDRNYENVVWQDILPEAPNSWYDIRKNPALLNYMLTTNFYDEDHITAGKTDTGLNLLKLFKIPEGSTDYSEIFRKAWVLTTPDTGSAHIRLRYNDTNWNTIRIPAIPTIECIMTAEADKKAIETGKTESVTVKIDTSHSYWVMADQESKNISERRYWAGTSPDKVESEIVTTQGNVCYITLPNV</sequence>
<accession>A0A1M6H7B8</accession>
<name>A0A1M6H7B8_9FIRM</name>
<dbReference type="EMBL" id="FQZP01000030">
    <property type="protein sequence ID" value="SHJ18066.1"/>
    <property type="molecule type" value="Genomic_DNA"/>
</dbReference>
<keyword evidence="2" id="KW-1185">Reference proteome</keyword>
<dbReference type="Proteomes" id="UP000324781">
    <property type="component" value="Unassembled WGS sequence"/>
</dbReference>
<feature type="non-terminal residue" evidence="1">
    <location>
        <position position="292"/>
    </location>
</feature>
<organism evidence="1 2">
    <name type="scientific">Thermoclostridium caenicola</name>
    <dbReference type="NCBI Taxonomy" id="659425"/>
    <lineage>
        <taxon>Bacteria</taxon>
        <taxon>Bacillati</taxon>
        <taxon>Bacillota</taxon>
        <taxon>Clostridia</taxon>
        <taxon>Eubacteriales</taxon>
        <taxon>Oscillospiraceae</taxon>
        <taxon>Thermoclostridium</taxon>
    </lineage>
</organism>
<protein>
    <submittedName>
        <fullName evidence="1">Uncharacterized protein</fullName>
    </submittedName>
</protein>
<gene>
    <name evidence="1" type="ORF">SAMN05444373_10301</name>
</gene>